<gene>
    <name evidence="1" type="ORF">DZ860_21070</name>
</gene>
<sequence length="145" mass="17077">MLIGLADLLHELFKEPQRQKRQHYSDIDPKISDLVKAFNQIEGITTIASCQGHISGHIEAPYIYFKASNIIVSQIVQALRKNRNFHTRWEITGVFDQHNDLSFRLSSLKLDTRIYQRGWWDLGWNRSKVDHDFIVLQQMLENLTR</sequence>
<protein>
    <submittedName>
        <fullName evidence="1">Uncharacterized protein</fullName>
    </submittedName>
</protein>
<dbReference type="OrthoDB" id="5881335at2"/>
<dbReference type="RefSeq" id="WP_120034967.1">
    <property type="nucleotide sequence ID" value="NZ_QVMU01000031.1"/>
</dbReference>
<proteinExistence type="predicted"/>
<keyword evidence="2" id="KW-1185">Reference proteome</keyword>
<evidence type="ECO:0000313" key="1">
    <source>
        <dbReference type="EMBL" id="RJX65853.1"/>
    </source>
</evidence>
<dbReference type="EMBL" id="QVMU01000031">
    <property type="protein sequence ID" value="RJX65853.1"/>
    <property type="molecule type" value="Genomic_DNA"/>
</dbReference>
<comment type="caution">
    <text evidence="1">The sequence shown here is derived from an EMBL/GenBank/DDBJ whole genome shotgun (WGS) entry which is preliminary data.</text>
</comment>
<reference evidence="1 2" key="1">
    <citation type="submission" date="2018-08" db="EMBL/GenBank/DDBJ databases">
        <title>Vibrio isolated from the Eastern China Marginal Seas.</title>
        <authorList>
            <person name="Li Y."/>
        </authorList>
    </citation>
    <scope>NUCLEOTIDE SEQUENCE [LARGE SCALE GENOMIC DNA]</scope>
    <source>
        <strain evidence="1 2">BEI233</strain>
    </source>
</reference>
<dbReference type="AlphaFoldDB" id="A0A3A6Q673"/>
<organism evidence="1 2">
    <name type="scientific">Vibrio sinensis</name>
    <dbReference type="NCBI Taxonomy" id="2302434"/>
    <lineage>
        <taxon>Bacteria</taxon>
        <taxon>Pseudomonadati</taxon>
        <taxon>Pseudomonadota</taxon>
        <taxon>Gammaproteobacteria</taxon>
        <taxon>Vibrionales</taxon>
        <taxon>Vibrionaceae</taxon>
        <taxon>Vibrio</taxon>
    </lineage>
</organism>
<name>A0A3A6Q673_9VIBR</name>
<accession>A0A3A6Q673</accession>
<evidence type="ECO:0000313" key="2">
    <source>
        <dbReference type="Proteomes" id="UP000273252"/>
    </source>
</evidence>
<dbReference type="Proteomes" id="UP000273252">
    <property type="component" value="Unassembled WGS sequence"/>
</dbReference>